<name>A0A379WRV2_SALET</name>
<keyword evidence="3" id="KW-0067">ATP-binding</keyword>
<dbReference type="InterPro" id="IPR029351">
    <property type="entry name" value="GAD_dom"/>
</dbReference>
<dbReference type="GO" id="GO:0005737">
    <property type="term" value="C:cytoplasm"/>
    <property type="evidence" value="ECO:0007669"/>
    <property type="project" value="InterPro"/>
</dbReference>
<dbReference type="Pfam" id="PF02938">
    <property type="entry name" value="GAD"/>
    <property type="match status" value="1"/>
</dbReference>
<dbReference type="Proteomes" id="UP000254712">
    <property type="component" value="Unassembled WGS sequence"/>
</dbReference>
<feature type="domain" description="GAD" evidence="5">
    <location>
        <begin position="2"/>
        <end position="56"/>
    </location>
</feature>
<evidence type="ECO:0000313" key="6">
    <source>
        <dbReference type="EMBL" id="SUH36895.1"/>
    </source>
</evidence>
<evidence type="ECO:0000256" key="4">
    <source>
        <dbReference type="ARBA" id="ARBA00022917"/>
    </source>
</evidence>
<keyword evidence="1 6" id="KW-0436">Ligase</keyword>
<organism evidence="6 7">
    <name type="scientific">Salmonella enterica I</name>
    <dbReference type="NCBI Taxonomy" id="59201"/>
    <lineage>
        <taxon>Bacteria</taxon>
        <taxon>Pseudomonadati</taxon>
        <taxon>Pseudomonadota</taxon>
        <taxon>Gammaproteobacteria</taxon>
        <taxon>Enterobacterales</taxon>
        <taxon>Enterobacteriaceae</taxon>
        <taxon>Salmonella</taxon>
    </lineage>
</organism>
<protein>
    <submittedName>
        <fullName evidence="6">Aspartyl-tRNA synthetase</fullName>
        <ecNumber evidence="6">6.1.1.12</ecNumber>
    </submittedName>
</protein>
<keyword evidence="2" id="KW-0547">Nucleotide-binding</keyword>
<evidence type="ECO:0000256" key="2">
    <source>
        <dbReference type="ARBA" id="ARBA00022741"/>
    </source>
</evidence>
<keyword evidence="6" id="KW-0030">Aminoacyl-tRNA synthetase</keyword>
<dbReference type="SUPFAM" id="SSF55261">
    <property type="entry name" value="GAD domain-like"/>
    <property type="match status" value="1"/>
</dbReference>
<evidence type="ECO:0000256" key="1">
    <source>
        <dbReference type="ARBA" id="ARBA00022598"/>
    </source>
</evidence>
<dbReference type="EC" id="6.1.1.12" evidence="6"/>
<dbReference type="EMBL" id="UGXT01000002">
    <property type="protein sequence ID" value="SUH36895.1"/>
    <property type="molecule type" value="Genomic_DNA"/>
</dbReference>
<evidence type="ECO:0000259" key="5">
    <source>
        <dbReference type="Pfam" id="PF02938"/>
    </source>
</evidence>
<evidence type="ECO:0000313" key="7">
    <source>
        <dbReference type="Proteomes" id="UP000254712"/>
    </source>
</evidence>
<dbReference type="InterPro" id="IPR004115">
    <property type="entry name" value="GAD-like_sf"/>
</dbReference>
<keyword evidence="4" id="KW-0648">Protein biosynthesis</keyword>
<sequence>MAALRVPGGAQLSRKQIDDYGNFVKIYGAKGLAYIKVNERAKGLDGINSPVAKFLTPTSSTLSLNVPARRTAT</sequence>
<dbReference type="Gene3D" id="3.30.1360.30">
    <property type="entry name" value="GAD-like domain"/>
    <property type="match status" value="1"/>
</dbReference>
<proteinExistence type="predicted"/>
<accession>A0A379WRV2</accession>
<dbReference type="GO" id="GO:0004815">
    <property type="term" value="F:aspartate-tRNA ligase activity"/>
    <property type="evidence" value="ECO:0007669"/>
    <property type="project" value="UniProtKB-EC"/>
</dbReference>
<reference evidence="6 7" key="1">
    <citation type="submission" date="2018-06" db="EMBL/GenBank/DDBJ databases">
        <authorList>
            <consortium name="Pathogen Informatics"/>
            <person name="Doyle S."/>
        </authorList>
    </citation>
    <scope>NUCLEOTIDE SEQUENCE [LARGE SCALE GENOMIC DNA]</scope>
    <source>
        <strain evidence="6 7">NCTC8261</strain>
    </source>
</reference>
<dbReference type="GO" id="GO:0006412">
    <property type="term" value="P:translation"/>
    <property type="evidence" value="ECO:0007669"/>
    <property type="project" value="UniProtKB-KW"/>
</dbReference>
<dbReference type="AlphaFoldDB" id="A0A379WRV2"/>
<evidence type="ECO:0000256" key="3">
    <source>
        <dbReference type="ARBA" id="ARBA00022840"/>
    </source>
</evidence>
<dbReference type="GO" id="GO:0005524">
    <property type="term" value="F:ATP binding"/>
    <property type="evidence" value="ECO:0007669"/>
    <property type="project" value="UniProtKB-KW"/>
</dbReference>
<gene>
    <name evidence="6" type="primary">aspS_3</name>
    <name evidence="6" type="ORF">NCTC8261_03173</name>
</gene>